<accession>E0NPE4</accession>
<evidence type="ECO:0000256" key="1">
    <source>
        <dbReference type="ARBA" id="ARBA00022679"/>
    </source>
</evidence>
<gene>
    <name evidence="3" type="ORF">HMPREF0658_0045</name>
</gene>
<evidence type="ECO:0000259" key="2">
    <source>
        <dbReference type="Pfam" id="PF01648"/>
    </source>
</evidence>
<dbReference type="eggNOG" id="COG2091">
    <property type="taxonomic scope" value="Bacteria"/>
</dbReference>
<comment type="caution">
    <text evidence="3">The sequence shown here is derived from an EMBL/GenBank/DDBJ whole genome shotgun (WGS) entry which is preliminary data.</text>
</comment>
<dbReference type="HOGENOM" id="CLU_104083_3_0_10"/>
<dbReference type="Gene3D" id="3.90.470.20">
    <property type="entry name" value="4'-phosphopantetheinyl transferase domain"/>
    <property type="match status" value="1"/>
</dbReference>
<dbReference type="InterPro" id="IPR037143">
    <property type="entry name" value="4-PPantetheinyl_Trfase_dom_sf"/>
</dbReference>
<evidence type="ECO:0000313" key="3">
    <source>
        <dbReference type="EMBL" id="EFM03017.1"/>
    </source>
</evidence>
<protein>
    <recommendedName>
        <fullName evidence="2">4'-phosphopantetheinyl transferase domain-containing protein</fullName>
    </recommendedName>
</protein>
<name>E0NPE4_9BACT</name>
<dbReference type="Proteomes" id="UP000004394">
    <property type="component" value="Unassembled WGS sequence"/>
</dbReference>
<dbReference type="InterPro" id="IPR008278">
    <property type="entry name" value="4-PPantetheinyl_Trfase_dom"/>
</dbReference>
<organism evidence="3 4">
    <name type="scientific">Hoylesella marshii DSM 16973 = JCM 13450</name>
    <dbReference type="NCBI Taxonomy" id="862515"/>
    <lineage>
        <taxon>Bacteria</taxon>
        <taxon>Pseudomonadati</taxon>
        <taxon>Bacteroidota</taxon>
        <taxon>Bacteroidia</taxon>
        <taxon>Bacteroidales</taxon>
        <taxon>Prevotellaceae</taxon>
        <taxon>Hoylesella</taxon>
    </lineage>
</organism>
<dbReference type="RefSeq" id="WP_006947660.1">
    <property type="nucleotide sequence ID" value="NZ_GL397214.1"/>
</dbReference>
<keyword evidence="1" id="KW-0808">Transferase</keyword>
<dbReference type="SUPFAM" id="SSF56214">
    <property type="entry name" value="4'-phosphopantetheinyl transferase"/>
    <property type="match status" value="1"/>
</dbReference>
<feature type="domain" description="4'-phosphopantetheinyl transferase" evidence="2">
    <location>
        <begin position="102"/>
        <end position="196"/>
    </location>
</feature>
<sequence>MPLLSIETIHADVQLGLWKIDETEEQLAAVYPQFAPQVEGFRAVSRRLERWAVLALTAAMTGSEDIVLRHAENGAPQLDGWHISISHTKGYAAVILSCDRQVAVDVEYVSPRVATILHKFLSEDETPATLTEQLLCWCAKETVYKLFPDSNLQYTEMHIRPFLLDDGAPIMAENRKNHLTLNVYYRHTEAYALAYAFL</sequence>
<dbReference type="GO" id="GO:0008897">
    <property type="term" value="F:holo-[acyl-carrier-protein] synthase activity"/>
    <property type="evidence" value="ECO:0007669"/>
    <property type="project" value="InterPro"/>
</dbReference>
<evidence type="ECO:0000313" key="4">
    <source>
        <dbReference type="Proteomes" id="UP000004394"/>
    </source>
</evidence>
<keyword evidence="4" id="KW-1185">Reference proteome</keyword>
<reference evidence="3" key="1">
    <citation type="submission" date="2010-07" db="EMBL/GenBank/DDBJ databases">
        <authorList>
            <person name="Muzny D."/>
            <person name="Qin X."/>
            <person name="Deng J."/>
            <person name="Jiang H."/>
            <person name="Liu Y."/>
            <person name="Qu J."/>
            <person name="Song X.-Z."/>
            <person name="Zhang L."/>
            <person name="Thornton R."/>
            <person name="Coyle M."/>
            <person name="Francisco L."/>
            <person name="Jackson L."/>
            <person name="Javaid M."/>
            <person name="Korchina V."/>
            <person name="Kovar C."/>
            <person name="Mata R."/>
            <person name="Mathew T."/>
            <person name="Ngo R."/>
            <person name="Nguyen L."/>
            <person name="Nguyen N."/>
            <person name="Okwuonu G."/>
            <person name="Ongeri F."/>
            <person name="Pham C."/>
            <person name="Simmons D."/>
            <person name="Wilczek-Boney K."/>
            <person name="Hale W."/>
            <person name="Jakkamsetti A."/>
            <person name="Pham P."/>
            <person name="Ruth R."/>
            <person name="San Lucas F."/>
            <person name="Warren J."/>
            <person name="Zhang J."/>
            <person name="Zhao Z."/>
            <person name="Zhou C."/>
            <person name="Zhu D."/>
            <person name="Lee S."/>
            <person name="Bess C."/>
            <person name="Blankenburg K."/>
            <person name="Forbes L."/>
            <person name="Fu Q."/>
            <person name="Gubbala S."/>
            <person name="Hirani K."/>
            <person name="Jayaseelan J.C."/>
            <person name="Lara F."/>
            <person name="Munidasa M."/>
            <person name="Palculict T."/>
            <person name="Patil S."/>
            <person name="Pu L.-L."/>
            <person name="Saada N."/>
            <person name="Tang L."/>
            <person name="Weissenberger G."/>
            <person name="Zhu Y."/>
            <person name="Hemphill L."/>
            <person name="Shang Y."/>
            <person name="Youmans B."/>
            <person name="Ayvaz T."/>
            <person name="Ross M."/>
            <person name="Santibanez J."/>
            <person name="Aqrawi P."/>
            <person name="Gross S."/>
            <person name="Joshi V."/>
            <person name="Fowler G."/>
            <person name="Nazareth L."/>
            <person name="Reid J."/>
            <person name="Worley K."/>
            <person name="Petrosino J."/>
            <person name="Highlander S."/>
            <person name="Gibbs R."/>
        </authorList>
    </citation>
    <scope>NUCLEOTIDE SEQUENCE [LARGE SCALE GENOMIC DNA]</scope>
    <source>
        <strain evidence="3">DSM 16973</strain>
    </source>
</reference>
<dbReference type="BioCyc" id="PMAR862515-HMP:GMOO-50-MONOMER"/>
<proteinExistence type="predicted"/>
<dbReference type="EMBL" id="AEEI01000003">
    <property type="protein sequence ID" value="EFM03017.1"/>
    <property type="molecule type" value="Genomic_DNA"/>
</dbReference>
<dbReference type="Pfam" id="PF01648">
    <property type="entry name" value="ACPS"/>
    <property type="match status" value="1"/>
</dbReference>
<dbReference type="STRING" id="862515.HMPREF0658_0045"/>
<dbReference type="AlphaFoldDB" id="E0NPE4"/>
<dbReference type="GO" id="GO:0000287">
    <property type="term" value="F:magnesium ion binding"/>
    <property type="evidence" value="ECO:0007669"/>
    <property type="project" value="InterPro"/>
</dbReference>